<dbReference type="Proteomes" id="UP000185746">
    <property type="component" value="Chromosome"/>
</dbReference>
<dbReference type="Pfam" id="PF00300">
    <property type="entry name" value="His_Phos_1"/>
    <property type="match status" value="1"/>
</dbReference>
<gene>
    <name evidence="1" type="ORF">BI350_09525</name>
</gene>
<dbReference type="InterPro" id="IPR050275">
    <property type="entry name" value="PGM_Phosphatase"/>
</dbReference>
<dbReference type="PANTHER" id="PTHR48100">
    <property type="entry name" value="BROAD-SPECIFICITY PHOSPHATASE YOR283W-RELATED"/>
    <property type="match status" value="1"/>
</dbReference>
<name>A0A1D8JG93_9BACL</name>
<dbReference type="GO" id="GO:0005737">
    <property type="term" value="C:cytoplasm"/>
    <property type="evidence" value="ECO:0007669"/>
    <property type="project" value="TreeGrafter"/>
</dbReference>
<dbReference type="AlphaFoldDB" id="A0A1D8JG93"/>
<dbReference type="SMART" id="SM00855">
    <property type="entry name" value="PGAM"/>
    <property type="match status" value="1"/>
</dbReference>
<dbReference type="PIRSF" id="PIRSF000709">
    <property type="entry name" value="6PFK_2-Ptase"/>
    <property type="match status" value="1"/>
</dbReference>
<accession>A0A1D8JG93</accession>
<dbReference type="GO" id="GO:0016791">
    <property type="term" value="F:phosphatase activity"/>
    <property type="evidence" value="ECO:0007669"/>
    <property type="project" value="TreeGrafter"/>
</dbReference>
<dbReference type="CDD" id="cd07067">
    <property type="entry name" value="HP_PGM_like"/>
    <property type="match status" value="1"/>
</dbReference>
<keyword evidence="2" id="KW-1185">Reference proteome</keyword>
<evidence type="ECO:0000313" key="2">
    <source>
        <dbReference type="Proteomes" id="UP000185746"/>
    </source>
</evidence>
<protein>
    <submittedName>
        <fullName evidence="1">Histidine phosphatase family protein</fullName>
    </submittedName>
</protein>
<dbReference type="InterPro" id="IPR029033">
    <property type="entry name" value="His_PPase_superfam"/>
</dbReference>
<reference evidence="1 2" key="1">
    <citation type="submission" date="2016-09" db="EMBL/GenBank/DDBJ databases">
        <title>Complete genome sequence of the Lysinibacillus sphaericus LMG 22257, a specie of Bacillus with ureolytic activity that can effectively biodeposit calcium carbonate.</title>
        <authorList>
            <person name="Yan W."/>
        </authorList>
    </citation>
    <scope>NUCLEOTIDE SEQUENCE [LARGE SCALE GENOMIC DNA]</scope>
    <source>
        <strain evidence="1 2">LMG 22257</strain>
    </source>
</reference>
<organism evidence="1 2">
    <name type="scientific">Sporosarcina ureilytica</name>
    <dbReference type="NCBI Taxonomy" id="298596"/>
    <lineage>
        <taxon>Bacteria</taxon>
        <taxon>Bacillati</taxon>
        <taxon>Bacillota</taxon>
        <taxon>Bacilli</taxon>
        <taxon>Bacillales</taxon>
        <taxon>Caryophanaceae</taxon>
        <taxon>Sporosarcina</taxon>
    </lineage>
</organism>
<evidence type="ECO:0000313" key="1">
    <source>
        <dbReference type="EMBL" id="AOV07745.1"/>
    </source>
</evidence>
<dbReference type="PANTHER" id="PTHR48100:SF1">
    <property type="entry name" value="HISTIDINE PHOSPHATASE FAMILY PROTEIN-RELATED"/>
    <property type="match status" value="1"/>
</dbReference>
<proteinExistence type="predicted"/>
<dbReference type="KEGG" id="surl:BI350_09525"/>
<dbReference type="EMBL" id="CP017560">
    <property type="protein sequence ID" value="AOV07745.1"/>
    <property type="molecule type" value="Genomic_DNA"/>
</dbReference>
<dbReference type="RefSeq" id="WP_075527885.1">
    <property type="nucleotide sequence ID" value="NZ_CP017560.1"/>
</dbReference>
<dbReference type="InterPro" id="IPR013078">
    <property type="entry name" value="His_Pase_superF_clade-1"/>
</dbReference>
<dbReference type="SUPFAM" id="SSF53254">
    <property type="entry name" value="Phosphoglycerate mutase-like"/>
    <property type="match status" value="1"/>
</dbReference>
<sequence length="181" mass="20764">MKKIYLVRHCEAQGQSSDAELTENGLKQAASLVDFFSGINIDRIISSPFKRAVQSIIPLTKQLDVEIEFDNRLTERMLSSKNLPDWMDKLSATFKDFELKFEGGESSREAMNRIVDVVEDVFNGKDENTIIVTHGNLLSLLLNHYNKNFGFDEWQNLSNPDVFLLKSTDGEIAYERLWELL</sequence>
<dbReference type="Gene3D" id="3.40.50.1240">
    <property type="entry name" value="Phosphoglycerate mutase-like"/>
    <property type="match status" value="1"/>
</dbReference>